<dbReference type="Proteomes" id="UP000708148">
    <property type="component" value="Unassembled WGS sequence"/>
</dbReference>
<gene>
    <name evidence="11" type="ORF">OSTQU699_LOCUS8943</name>
</gene>
<keyword evidence="2" id="KW-0378">Hydrolase</keyword>
<accession>A0A8S1J933</accession>
<dbReference type="GO" id="GO:0003677">
    <property type="term" value="F:DNA binding"/>
    <property type="evidence" value="ECO:0007669"/>
    <property type="project" value="InterPro"/>
</dbReference>
<evidence type="ECO:0000256" key="1">
    <source>
        <dbReference type="ARBA" id="ARBA00022741"/>
    </source>
</evidence>
<evidence type="ECO:0000256" key="6">
    <source>
        <dbReference type="ARBA" id="ARBA00034617"/>
    </source>
</evidence>
<evidence type="ECO:0000259" key="10">
    <source>
        <dbReference type="Pfam" id="PF13361"/>
    </source>
</evidence>
<feature type="non-terminal residue" evidence="11">
    <location>
        <position position="480"/>
    </location>
</feature>
<dbReference type="PANTHER" id="PTHR11070:SF30">
    <property type="entry name" value="F-BOX DNA HELICASE 1"/>
    <property type="match status" value="1"/>
</dbReference>
<dbReference type="Pfam" id="PF00580">
    <property type="entry name" value="UvrD-helicase"/>
    <property type="match status" value="1"/>
</dbReference>
<evidence type="ECO:0000259" key="9">
    <source>
        <dbReference type="Pfam" id="PF00580"/>
    </source>
</evidence>
<evidence type="ECO:0000256" key="2">
    <source>
        <dbReference type="ARBA" id="ARBA00022801"/>
    </source>
</evidence>
<keyword evidence="5" id="KW-0413">Isomerase</keyword>
<keyword evidence="1" id="KW-0547">Nucleotide-binding</keyword>
<dbReference type="AlphaFoldDB" id="A0A8S1J933"/>
<reference evidence="11" key="1">
    <citation type="submission" date="2020-12" db="EMBL/GenBank/DDBJ databases">
        <authorList>
            <person name="Iha C."/>
        </authorList>
    </citation>
    <scope>NUCLEOTIDE SEQUENCE</scope>
</reference>
<dbReference type="GO" id="GO:0031297">
    <property type="term" value="P:replication fork processing"/>
    <property type="evidence" value="ECO:0007669"/>
    <property type="project" value="TreeGrafter"/>
</dbReference>
<dbReference type="Pfam" id="PF13361">
    <property type="entry name" value="UvrD_C"/>
    <property type="match status" value="1"/>
</dbReference>
<evidence type="ECO:0000256" key="8">
    <source>
        <dbReference type="ARBA" id="ARBA00048988"/>
    </source>
</evidence>
<dbReference type="SUPFAM" id="SSF52540">
    <property type="entry name" value="P-loop containing nucleoside triphosphate hydrolases"/>
    <property type="match status" value="1"/>
</dbReference>
<organism evidence="11 12">
    <name type="scientific">Ostreobium quekettii</name>
    <dbReference type="NCBI Taxonomy" id="121088"/>
    <lineage>
        <taxon>Eukaryota</taxon>
        <taxon>Viridiplantae</taxon>
        <taxon>Chlorophyta</taxon>
        <taxon>core chlorophytes</taxon>
        <taxon>Ulvophyceae</taxon>
        <taxon>TCBD clade</taxon>
        <taxon>Bryopsidales</taxon>
        <taxon>Ostreobineae</taxon>
        <taxon>Ostreobiaceae</taxon>
        <taxon>Ostreobium</taxon>
    </lineage>
</organism>
<dbReference type="OrthoDB" id="1470711at2759"/>
<evidence type="ECO:0000256" key="3">
    <source>
        <dbReference type="ARBA" id="ARBA00022806"/>
    </source>
</evidence>
<dbReference type="GO" id="GO:0043138">
    <property type="term" value="F:3'-5' DNA helicase activity"/>
    <property type="evidence" value="ECO:0007669"/>
    <property type="project" value="UniProtKB-EC"/>
</dbReference>
<keyword evidence="4" id="KW-0067">ATP-binding</keyword>
<evidence type="ECO:0000256" key="7">
    <source>
        <dbReference type="ARBA" id="ARBA00034808"/>
    </source>
</evidence>
<evidence type="ECO:0000256" key="4">
    <source>
        <dbReference type="ARBA" id="ARBA00022840"/>
    </source>
</evidence>
<proteinExistence type="predicted"/>
<dbReference type="PANTHER" id="PTHR11070">
    <property type="entry name" value="UVRD / RECB / PCRA DNA HELICASE FAMILY MEMBER"/>
    <property type="match status" value="1"/>
</dbReference>
<feature type="domain" description="UvrD-like helicase ATP-binding" evidence="9">
    <location>
        <begin position="77"/>
        <end position="183"/>
    </location>
</feature>
<keyword evidence="12" id="KW-1185">Reference proteome</keyword>
<dbReference type="InterPro" id="IPR014016">
    <property type="entry name" value="UvrD-like_ATP-bd"/>
</dbReference>
<evidence type="ECO:0000256" key="5">
    <source>
        <dbReference type="ARBA" id="ARBA00023235"/>
    </source>
</evidence>
<dbReference type="GO" id="GO:0000724">
    <property type="term" value="P:double-strand break repair via homologous recombination"/>
    <property type="evidence" value="ECO:0007669"/>
    <property type="project" value="TreeGrafter"/>
</dbReference>
<name>A0A8S1J933_9CHLO</name>
<keyword evidence="3" id="KW-0347">Helicase</keyword>
<dbReference type="Gene3D" id="3.40.50.300">
    <property type="entry name" value="P-loop containing nucleotide triphosphate hydrolases"/>
    <property type="match status" value="2"/>
</dbReference>
<evidence type="ECO:0000313" key="11">
    <source>
        <dbReference type="EMBL" id="CAD7703586.1"/>
    </source>
</evidence>
<dbReference type="InterPro" id="IPR000212">
    <property type="entry name" value="DNA_helicase_UvrD/REP"/>
</dbReference>
<comment type="catalytic activity">
    <reaction evidence="6">
        <text>Couples ATP hydrolysis with the unwinding of duplex DNA by translocating in the 3'-5' direction.</text>
        <dbReference type="EC" id="5.6.2.4"/>
    </reaction>
</comment>
<evidence type="ECO:0000313" key="12">
    <source>
        <dbReference type="Proteomes" id="UP000708148"/>
    </source>
</evidence>
<protein>
    <recommendedName>
        <fullName evidence="7">DNA 3'-5' helicase</fullName>
        <ecNumber evidence="7">5.6.2.4</ecNumber>
    </recommendedName>
</protein>
<comment type="catalytic activity">
    <reaction evidence="8">
        <text>ATP + H2O = ADP + phosphate + H(+)</text>
        <dbReference type="Rhea" id="RHEA:13065"/>
        <dbReference type="ChEBI" id="CHEBI:15377"/>
        <dbReference type="ChEBI" id="CHEBI:15378"/>
        <dbReference type="ChEBI" id="CHEBI:30616"/>
        <dbReference type="ChEBI" id="CHEBI:43474"/>
        <dbReference type="ChEBI" id="CHEBI:456216"/>
        <dbReference type="EC" id="5.6.2.4"/>
    </reaction>
</comment>
<dbReference type="GO" id="GO:0016787">
    <property type="term" value="F:hydrolase activity"/>
    <property type="evidence" value="ECO:0007669"/>
    <property type="project" value="UniProtKB-KW"/>
</dbReference>
<dbReference type="GO" id="GO:0005634">
    <property type="term" value="C:nucleus"/>
    <property type="evidence" value="ECO:0007669"/>
    <property type="project" value="TreeGrafter"/>
</dbReference>
<feature type="domain" description="UvrD-like helicase C-terminal" evidence="10">
    <location>
        <begin position="392"/>
        <end position="463"/>
    </location>
</feature>
<dbReference type="EMBL" id="CAJHUC010002312">
    <property type="protein sequence ID" value="CAD7703586.1"/>
    <property type="molecule type" value="Genomic_DNA"/>
</dbReference>
<dbReference type="EC" id="5.6.2.4" evidence="7"/>
<dbReference type="GO" id="GO:0005524">
    <property type="term" value="F:ATP binding"/>
    <property type="evidence" value="ECO:0007669"/>
    <property type="project" value="UniProtKB-KW"/>
</dbReference>
<dbReference type="InterPro" id="IPR027417">
    <property type="entry name" value="P-loop_NTPase"/>
</dbReference>
<comment type="caution">
    <text evidence="11">The sequence shown here is derived from an EMBL/GenBank/DDBJ whole genome shotgun (WGS) entry which is preliminary data.</text>
</comment>
<dbReference type="InterPro" id="IPR014017">
    <property type="entry name" value="DNA_helicase_UvrD-like_C"/>
</dbReference>
<sequence>RWDHKTTRNLRAKDVENAIRNPFYRDHPELINKKTTFIRAMVAKVIRTLKKYWKSDDPEILTKHVPTHSGGSEMEEQERQRCLSYARAVHNIMIQSDATKERGGTSGICMTFDAFLKTFSLYCKNSYWYLCDRNGRQYDYILVDEAQDLNPPMCELISSHAGRGHTALILVGDSHQRIYSFNNCIDSLAEGRDLKFDYTFPLTGTFRSREEVTAVGGNALRVLKRDWRPFVGLGGAKGQVICPWRPFVGLSNVKGPAICPSAEHVNGCDGKVAHIFRYSRTLLDYAANLAACGTDFTTSLGDRLETLLDLVRGCWYLRMGKMELYRSAHQRRFVEYQSWEALMESMDDLGDDDLLQALLITLSLEGRGELPGEMEGPSHIFSGVSHHAVADADIHLTTCHKAKGQEWDNVRVAEDFLSGWESGAFESTVAQLDIGRAAWSREKVDELNLVYVAVTRARRRLFLGPRLGAILQVLDDELSG</sequence>